<name>A0A238CZZ2_THIDL</name>
<organism evidence="1 2">
    <name type="scientific">Thiomonas delicata</name>
    <name type="common">Thiomonas cuprina</name>
    <dbReference type="NCBI Taxonomy" id="364030"/>
    <lineage>
        <taxon>Bacteria</taxon>
        <taxon>Pseudomonadati</taxon>
        <taxon>Pseudomonadota</taxon>
        <taxon>Betaproteobacteria</taxon>
        <taxon>Burkholderiales</taxon>
        <taxon>Thiomonas</taxon>
    </lineage>
</organism>
<dbReference type="EMBL" id="FLMQ01000034">
    <property type="protein sequence ID" value="SBP86571.1"/>
    <property type="molecule type" value="Genomic_DNA"/>
</dbReference>
<protein>
    <submittedName>
        <fullName evidence="1">Uncharacterized protein</fullName>
    </submittedName>
</protein>
<proteinExistence type="predicted"/>
<sequence length="30" mass="3555">MIEPPTLRRFVVCMMNLSWSELYKSITPIV</sequence>
<accession>A0A238CZZ2</accession>
<dbReference type="AlphaFoldDB" id="A0A238CZZ2"/>
<reference evidence="1 2" key="1">
    <citation type="submission" date="2016-06" db="EMBL/GenBank/DDBJ databases">
        <authorList>
            <person name="Kjaerup R.B."/>
            <person name="Dalgaard T.S."/>
            <person name="Juul-Madsen H.R."/>
        </authorList>
    </citation>
    <scope>NUCLEOTIDE SEQUENCE [LARGE SCALE GENOMIC DNA]</scope>
    <source>
        <strain evidence="1 2">DSM 16361</strain>
    </source>
</reference>
<dbReference type="Proteomes" id="UP000214566">
    <property type="component" value="Unassembled WGS sequence"/>
</dbReference>
<evidence type="ECO:0000313" key="1">
    <source>
        <dbReference type="EMBL" id="SBP86571.1"/>
    </source>
</evidence>
<evidence type="ECO:0000313" key="2">
    <source>
        <dbReference type="Proteomes" id="UP000214566"/>
    </source>
</evidence>
<keyword evidence="2" id="KW-1185">Reference proteome</keyword>
<gene>
    <name evidence="1" type="ORF">THIARS_40200</name>
</gene>